<gene>
    <name evidence="2" type="ORF">D2E25_0998</name>
</gene>
<dbReference type="PANTHER" id="PTHR43685:SF2">
    <property type="entry name" value="GLYCOSYLTRANSFERASE 2-LIKE DOMAIN-CONTAINING PROTEIN"/>
    <property type="match status" value="1"/>
</dbReference>
<dbReference type="RefSeq" id="WP_125980428.1">
    <property type="nucleotide sequence ID" value="NZ_QXGL01000002.1"/>
</dbReference>
<dbReference type="Pfam" id="PF00535">
    <property type="entry name" value="Glycos_transf_2"/>
    <property type="match status" value="3"/>
</dbReference>
<feature type="domain" description="Glycosyltransferase 2-like" evidence="1">
    <location>
        <begin position="186"/>
        <end position="346"/>
    </location>
</feature>
<feature type="domain" description="Glycosyltransferase 2-like" evidence="1">
    <location>
        <begin position="846"/>
        <end position="1006"/>
    </location>
</feature>
<protein>
    <submittedName>
        <fullName evidence="2">Glycosyl transferase, group 2 family</fullName>
    </submittedName>
</protein>
<dbReference type="Gene3D" id="3.90.550.10">
    <property type="entry name" value="Spore Coat Polysaccharide Biosynthesis Protein SpsA, Chain A"/>
    <property type="match status" value="4"/>
</dbReference>
<dbReference type="GO" id="GO:0016740">
    <property type="term" value="F:transferase activity"/>
    <property type="evidence" value="ECO:0007669"/>
    <property type="project" value="UniProtKB-KW"/>
</dbReference>
<proteinExistence type="predicted"/>
<comment type="caution">
    <text evidence="2">The sequence shown here is derived from an EMBL/GenBank/DDBJ whole genome shotgun (WGS) entry which is preliminary data.</text>
</comment>
<keyword evidence="2" id="KW-0808">Transferase</keyword>
<accession>A0A430FL90</accession>
<sequence length="1379" mass="156295">MYSVLGTHTYQVSIESIQTISAEGQSRTVVTGWAVDKLRKRALDLSLEKDVAGRIQLLRSGRPDLEPVFGIDTHEQTGFKIMLPAGMNAFTLFCDTPGKRIPKRIDIKRVHTKLQMEYYSIRFRQMSTYVKHAWTPQGMKALMGAVKRRFVKKQNFYESWIRRNETMTARDAKPIIDAFERNPLISIVTPVYNVDEIWLRKFIESVKAQWYTNWELCLADDHSPSPHVRPLLEEFAESDPRIKVTFREENGRISKATNSAIELATGDYIGFMDNDDELAPQALFEIVKALNKQLDIDFCYSDEDKINENGTRFDPFFKPDWSPHLLLGHNYITHFVVVSRELIEKVGPLRPEFDGSQDYDFVLRATEQAHHVHHIPQMLYHWRTLASSVAGDPRSKMYAYEAGLKAIESSLERRGIDGRVRMLDNLGTYKIDYRYEQQPTVAVLASGYSQAQFDQLKELTDYPGARFVRIEGASGDAATIEQLNKAAASATEPLLMLIDGVKPASKDWLREMVNYAHDVSVGVVGGKIMDKRSRVVNVGVTLRALKSGQPFEMRGDWDEGIGYYFRDLLPRDMFAVTEECMLVGRENFTQTGGLNGKLKPGLRGIDYCVRALEQGGLTTLFQPYSVFTDVKRDHITIEPKDSLAYLKAHQNVRDPFASICFPADYAKQEGIKCTVDRTEVSSDGSTVTVTGWAADLHGNEEVEITLGSSRWASLRDLQRQVRLDVNVSNPVPGDAVLGFKAVIAVQGGRKNLGREKLSLVFSTSTDRKEQQLEIVASPVLAGLISFMRKVALLRHPRATAKRLVEKYWAPRWQKRAYQKLIARTERYDVQAVRREIKSFAHQPLISLVVPVYNVDSQWLEKCVDSVMDQYYTNWELCLADDHSTKPHVRPLLEELAKRDPRIKVTFREENGHISRASNSALDIATGEFVGLLDNDDELAPQALYEVVKAINENPDLDLIYSDEDKEDENGNRSDPHFKPDYAPDLLLSTNYISHFGVYRKSIVDEIGGFRVGYEGSQDYDLVLRFMEKTSPERVKHIAKVLYHWRMLATSTASSGSAKSYTSDAGLRALQSAMERRGVKAEVVCAGPNGIYNVRREIADPALVSVIIPTKNGYDNIERSVSSIIEKTEYKNYEIIIADNGSTNPHMFELYKHFEEQLGADRFRVEEIDIPFNFSRINNLAAKKARGKYLLFLNDDTEVIAPQWMTYMVSFAQLERAGVVGAKLYYPTETIQHAGIVLGLGGAAGHIQVGFPRSYLGYFGRLIENVNYYAVTAACCMIKADDFNAVGGFDEALAVAYNDVDLCIRVHDQLGRDNIWAHEVELYHYESVTRGYDVESKKKKARLDREAAKFRAKYAAIVANDPYYNPNLSRTSGNFWVRTK</sequence>
<dbReference type="CDD" id="cd04186">
    <property type="entry name" value="GT_2_like_c"/>
    <property type="match status" value="1"/>
</dbReference>
<reference evidence="2 3" key="1">
    <citation type="submission" date="2018-09" db="EMBL/GenBank/DDBJ databases">
        <title>Characterization of the phylogenetic diversity of five novel species belonging to the genus Bifidobacterium.</title>
        <authorList>
            <person name="Lugli G.A."/>
            <person name="Duranti S."/>
            <person name="Milani C."/>
        </authorList>
    </citation>
    <scope>NUCLEOTIDE SEQUENCE [LARGE SCALE GENOMIC DNA]</scope>
    <source>
        <strain evidence="2 3">2034B</strain>
    </source>
</reference>
<evidence type="ECO:0000313" key="3">
    <source>
        <dbReference type="Proteomes" id="UP000287533"/>
    </source>
</evidence>
<keyword evidence="3" id="KW-1185">Reference proteome</keyword>
<dbReference type="InterPro" id="IPR029044">
    <property type="entry name" value="Nucleotide-diphossugar_trans"/>
</dbReference>
<dbReference type="OrthoDB" id="9788101at2"/>
<organism evidence="2 3">
    <name type="scientific">Bifidobacterium goeldii</name>
    <dbReference type="NCBI Taxonomy" id="2306975"/>
    <lineage>
        <taxon>Bacteria</taxon>
        <taxon>Bacillati</taxon>
        <taxon>Actinomycetota</taxon>
        <taxon>Actinomycetes</taxon>
        <taxon>Bifidobacteriales</taxon>
        <taxon>Bifidobacteriaceae</taxon>
        <taxon>Bifidobacterium</taxon>
    </lineage>
</organism>
<dbReference type="PANTHER" id="PTHR43685">
    <property type="entry name" value="GLYCOSYLTRANSFERASE"/>
    <property type="match status" value="1"/>
</dbReference>
<evidence type="ECO:0000313" key="2">
    <source>
        <dbReference type="EMBL" id="RSX53675.1"/>
    </source>
</evidence>
<dbReference type="CDD" id="cd04184">
    <property type="entry name" value="GT2_RfbC_Mx_like"/>
    <property type="match status" value="2"/>
</dbReference>
<dbReference type="SUPFAM" id="SSF53448">
    <property type="entry name" value="Nucleotide-diphospho-sugar transferases"/>
    <property type="match status" value="4"/>
</dbReference>
<name>A0A430FL90_9BIFI</name>
<dbReference type="InterPro" id="IPR001173">
    <property type="entry name" value="Glyco_trans_2-like"/>
</dbReference>
<feature type="domain" description="Glycosyltransferase 2-like" evidence="1">
    <location>
        <begin position="1104"/>
        <end position="1226"/>
    </location>
</feature>
<dbReference type="Proteomes" id="UP000287533">
    <property type="component" value="Unassembled WGS sequence"/>
</dbReference>
<dbReference type="EMBL" id="QXGL01000002">
    <property type="protein sequence ID" value="RSX53675.1"/>
    <property type="molecule type" value="Genomic_DNA"/>
</dbReference>
<evidence type="ECO:0000259" key="1">
    <source>
        <dbReference type="Pfam" id="PF00535"/>
    </source>
</evidence>
<dbReference type="InterPro" id="IPR050834">
    <property type="entry name" value="Glycosyltransf_2"/>
</dbReference>